<dbReference type="Proteomes" id="UP000193560">
    <property type="component" value="Unassembled WGS sequence"/>
</dbReference>
<evidence type="ECO:0000256" key="1">
    <source>
        <dbReference type="SAM" id="MobiDB-lite"/>
    </source>
</evidence>
<protein>
    <submittedName>
        <fullName evidence="2">Uncharacterized protein</fullName>
    </submittedName>
</protein>
<feature type="compositionally biased region" description="Basic residues" evidence="1">
    <location>
        <begin position="14"/>
        <end position="32"/>
    </location>
</feature>
<comment type="caution">
    <text evidence="2">The sequence shown here is derived from an EMBL/GenBank/DDBJ whole genome shotgun (WGS) entry which is preliminary data.</text>
</comment>
<keyword evidence="3" id="KW-1185">Reference proteome</keyword>
<dbReference type="AlphaFoldDB" id="A0A1X2IHC1"/>
<accession>A0A1X2IHC1</accession>
<sequence>MDDQVLKAFETGTRRHRRRQGKQGRRRRRRKRFGDEYRRSAAAPSTSSIKWKTALAAHDPMVVFRALDRRSRMHTSISVQSLSYCILREALDAWSYHPPPPRSKNVLMYTV</sequence>
<organism evidence="2 3">
    <name type="scientific">Absidia repens</name>
    <dbReference type="NCBI Taxonomy" id="90262"/>
    <lineage>
        <taxon>Eukaryota</taxon>
        <taxon>Fungi</taxon>
        <taxon>Fungi incertae sedis</taxon>
        <taxon>Mucoromycota</taxon>
        <taxon>Mucoromycotina</taxon>
        <taxon>Mucoromycetes</taxon>
        <taxon>Mucorales</taxon>
        <taxon>Cunninghamellaceae</taxon>
        <taxon>Absidia</taxon>
    </lineage>
</organism>
<evidence type="ECO:0000313" key="3">
    <source>
        <dbReference type="Proteomes" id="UP000193560"/>
    </source>
</evidence>
<feature type="region of interest" description="Disordered" evidence="1">
    <location>
        <begin position="1"/>
        <end position="47"/>
    </location>
</feature>
<gene>
    <name evidence="2" type="ORF">BCR42DRAFT_437775</name>
</gene>
<dbReference type="EMBL" id="MCGE01000011">
    <property type="protein sequence ID" value="ORZ16538.1"/>
    <property type="molecule type" value="Genomic_DNA"/>
</dbReference>
<name>A0A1X2IHC1_9FUNG</name>
<proteinExistence type="predicted"/>
<reference evidence="2 3" key="1">
    <citation type="submission" date="2016-07" db="EMBL/GenBank/DDBJ databases">
        <title>Pervasive Adenine N6-methylation of Active Genes in Fungi.</title>
        <authorList>
            <consortium name="DOE Joint Genome Institute"/>
            <person name="Mondo S.J."/>
            <person name="Dannebaum R.O."/>
            <person name="Kuo R.C."/>
            <person name="Labutti K."/>
            <person name="Haridas S."/>
            <person name="Kuo A."/>
            <person name="Salamov A."/>
            <person name="Ahrendt S.R."/>
            <person name="Lipzen A."/>
            <person name="Sullivan W."/>
            <person name="Andreopoulos W.B."/>
            <person name="Clum A."/>
            <person name="Lindquist E."/>
            <person name="Daum C."/>
            <person name="Ramamoorthy G.K."/>
            <person name="Gryganskyi A."/>
            <person name="Culley D."/>
            <person name="Magnuson J.K."/>
            <person name="James T.Y."/>
            <person name="O'Malley M.A."/>
            <person name="Stajich J.E."/>
            <person name="Spatafora J.W."/>
            <person name="Visel A."/>
            <person name="Grigoriev I.V."/>
        </authorList>
    </citation>
    <scope>NUCLEOTIDE SEQUENCE [LARGE SCALE GENOMIC DNA]</scope>
    <source>
        <strain evidence="2 3">NRRL 1336</strain>
    </source>
</reference>
<evidence type="ECO:0000313" key="2">
    <source>
        <dbReference type="EMBL" id="ORZ16538.1"/>
    </source>
</evidence>